<accession>A0ABD5SZQ0</accession>
<evidence type="ECO:0000259" key="2">
    <source>
        <dbReference type="Pfam" id="PF23458"/>
    </source>
</evidence>
<organism evidence="3 4">
    <name type="scientific">Halorubrum pallidum</name>
    <dbReference type="NCBI Taxonomy" id="1526114"/>
    <lineage>
        <taxon>Archaea</taxon>
        <taxon>Methanobacteriati</taxon>
        <taxon>Methanobacteriota</taxon>
        <taxon>Stenosarchaea group</taxon>
        <taxon>Halobacteria</taxon>
        <taxon>Halobacteriales</taxon>
        <taxon>Haloferacaceae</taxon>
        <taxon>Halorubrum</taxon>
    </lineage>
</organism>
<evidence type="ECO:0000256" key="1">
    <source>
        <dbReference type="SAM" id="MobiDB-lite"/>
    </source>
</evidence>
<dbReference type="SUPFAM" id="SSF57802">
    <property type="entry name" value="Rubredoxin-like"/>
    <property type="match status" value="1"/>
</dbReference>
<feature type="region of interest" description="Disordered" evidence="1">
    <location>
        <begin position="1"/>
        <end position="66"/>
    </location>
</feature>
<protein>
    <recommendedName>
        <fullName evidence="2">DUF7130 domain-containing protein</fullName>
    </recommendedName>
</protein>
<dbReference type="Pfam" id="PF23458">
    <property type="entry name" value="DUF7130"/>
    <property type="match status" value="1"/>
</dbReference>
<evidence type="ECO:0000313" key="3">
    <source>
        <dbReference type="EMBL" id="MFC6770698.1"/>
    </source>
</evidence>
<gene>
    <name evidence="3" type="ORF">ACFQDD_04045</name>
</gene>
<proteinExistence type="predicted"/>
<feature type="domain" description="DUF7130" evidence="2">
    <location>
        <begin position="21"/>
        <end position="109"/>
    </location>
</feature>
<keyword evidence="4" id="KW-1185">Reference proteome</keyword>
<dbReference type="AlphaFoldDB" id="A0ABD5SZQ0"/>
<evidence type="ECO:0000313" key="4">
    <source>
        <dbReference type="Proteomes" id="UP001596274"/>
    </source>
</evidence>
<name>A0ABD5SZQ0_9EURY</name>
<sequence length="109" mass="11375">MSEDAAEPSSGSVPNDEPIDPGESVYDEDGRVLGQVSGYTPDGFEVSITESGSTGGDDAETIPGQEFGEGYLMWRCSECGEMGDLEGGMPDSCPECDAPEEALVAVEED</sequence>
<reference evidence="3 4" key="1">
    <citation type="journal article" date="2019" name="Int. J. Syst. Evol. Microbiol.">
        <title>The Global Catalogue of Microorganisms (GCM) 10K type strain sequencing project: providing services to taxonomists for standard genome sequencing and annotation.</title>
        <authorList>
            <consortium name="The Broad Institute Genomics Platform"/>
            <consortium name="The Broad Institute Genome Sequencing Center for Infectious Disease"/>
            <person name="Wu L."/>
            <person name="Ma J."/>
        </authorList>
    </citation>
    <scope>NUCLEOTIDE SEQUENCE [LARGE SCALE GENOMIC DNA]</scope>
    <source>
        <strain evidence="3 4">PJ61</strain>
    </source>
</reference>
<dbReference type="EMBL" id="JBHSWT010000115">
    <property type="protein sequence ID" value="MFC6770698.1"/>
    <property type="molecule type" value="Genomic_DNA"/>
</dbReference>
<dbReference type="InterPro" id="IPR055554">
    <property type="entry name" value="DUF7130"/>
</dbReference>
<dbReference type="Proteomes" id="UP001596274">
    <property type="component" value="Unassembled WGS sequence"/>
</dbReference>
<dbReference type="Gene3D" id="2.20.28.10">
    <property type="match status" value="1"/>
</dbReference>
<comment type="caution">
    <text evidence="3">The sequence shown here is derived from an EMBL/GenBank/DDBJ whole genome shotgun (WGS) entry which is preliminary data.</text>
</comment>